<feature type="chain" id="PRO_5040284026" evidence="1">
    <location>
        <begin position="18"/>
        <end position="118"/>
    </location>
</feature>
<keyword evidence="1" id="KW-0732">Signal</keyword>
<gene>
    <name evidence="2" type="ORF">B0T10DRAFT_560775</name>
</gene>
<evidence type="ECO:0000313" key="2">
    <source>
        <dbReference type="EMBL" id="KAH6891533.1"/>
    </source>
</evidence>
<feature type="signal peptide" evidence="1">
    <location>
        <begin position="1"/>
        <end position="17"/>
    </location>
</feature>
<dbReference type="Proteomes" id="UP000777438">
    <property type="component" value="Unassembled WGS sequence"/>
</dbReference>
<evidence type="ECO:0000256" key="1">
    <source>
        <dbReference type="SAM" id="SignalP"/>
    </source>
</evidence>
<dbReference type="EMBL" id="JAGPYM010000008">
    <property type="protein sequence ID" value="KAH6891533.1"/>
    <property type="molecule type" value="Genomic_DNA"/>
</dbReference>
<proteinExistence type="predicted"/>
<dbReference type="OrthoDB" id="5404773at2759"/>
<reference evidence="2 3" key="1">
    <citation type="journal article" date="2021" name="Nat. Commun.">
        <title>Genetic determinants of endophytism in the Arabidopsis root mycobiome.</title>
        <authorList>
            <person name="Mesny F."/>
            <person name="Miyauchi S."/>
            <person name="Thiergart T."/>
            <person name="Pickel B."/>
            <person name="Atanasova L."/>
            <person name="Karlsson M."/>
            <person name="Huettel B."/>
            <person name="Barry K.W."/>
            <person name="Haridas S."/>
            <person name="Chen C."/>
            <person name="Bauer D."/>
            <person name="Andreopoulos W."/>
            <person name="Pangilinan J."/>
            <person name="LaButti K."/>
            <person name="Riley R."/>
            <person name="Lipzen A."/>
            <person name="Clum A."/>
            <person name="Drula E."/>
            <person name="Henrissat B."/>
            <person name="Kohler A."/>
            <person name="Grigoriev I.V."/>
            <person name="Martin F.M."/>
            <person name="Hacquard S."/>
        </authorList>
    </citation>
    <scope>NUCLEOTIDE SEQUENCE [LARGE SCALE GENOMIC DNA]</scope>
    <source>
        <strain evidence="2 3">MPI-CAGE-CH-0241</strain>
    </source>
</reference>
<name>A0A9P9AND3_9HYPO</name>
<evidence type="ECO:0000313" key="3">
    <source>
        <dbReference type="Proteomes" id="UP000777438"/>
    </source>
</evidence>
<dbReference type="AlphaFoldDB" id="A0A9P9AND3"/>
<protein>
    <submittedName>
        <fullName evidence="2">Uncharacterized protein</fullName>
    </submittedName>
</protein>
<comment type="caution">
    <text evidence="2">The sequence shown here is derived from an EMBL/GenBank/DDBJ whole genome shotgun (WGS) entry which is preliminary data.</text>
</comment>
<organism evidence="2 3">
    <name type="scientific">Thelonectria olida</name>
    <dbReference type="NCBI Taxonomy" id="1576542"/>
    <lineage>
        <taxon>Eukaryota</taxon>
        <taxon>Fungi</taxon>
        <taxon>Dikarya</taxon>
        <taxon>Ascomycota</taxon>
        <taxon>Pezizomycotina</taxon>
        <taxon>Sordariomycetes</taxon>
        <taxon>Hypocreomycetidae</taxon>
        <taxon>Hypocreales</taxon>
        <taxon>Nectriaceae</taxon>
        <taxon>Thelonectria</taxon>
    </lineage>
</organism>
<accession>A0A9P9AND3</accession>
<keyword evidence="3" id="KW-1185">Reference proteome</keyword>
<sequence length="118" mass="13246">MKAFHMLFALMANTAIAALPKANEYTDHACTNFNYGHHSQYLTDVFMDETTHSVYLNGGYGFWTGTQYEWLAYSEKGSDGVTCRGEFLGRLPSDGDCVNLDAHFSKRINCVRNGSKED</sequence>